<feature type="transmembrane region" description="Helical" evidence="2">
    <location>
        <begin position="228"/>
        <end position="252"/>
    </location>
</feature>
<feature type="transmembrane region" description="Helical" evidence="2">
    <location>
        <begin position="21"/>
        <end position="42"/>
    </location>
</feature>
<dbReference type="PANTHER" id="PTHR42910">
    <property type="entry name" value="TRANSPORTER SCO4007-RELATED"/>
    <property type="match status" value="1"/>
</dbReference>
<feature type="transmembrane region" description="Helical" evidence="2">
    <location>
        <begin position="258"/>
        <end position="282"/>
    </location>
</feature>
<dbReference type="GO" id="GO:0016020">
    <property type="term" value="C:membrane"/>
    <property type="evidence" value="ECO:0007669"/>
    <property type="project" value="UniProtKB-SubCell"/>
</dbReference>
<evidence type="ECO:0000313" key="5">
    <source>
        <dbReference type="Proteomes" id="UP000070133"/>
    </source>
</evidence>
<evidence type="ECO:0000256" key="2">
    <source>
        <dbReference type="SAM" id="Phobius"/>
    </source>
</evidence>
<evidence type="ECO:0000259" key="3">
    <source>
        <dbReference type="PROSITE" id="PS50850"/>
    </source>
</evidence>
<proteinExistence type="predicted"/>
<dbReference type="Gene3D" id="1.20.1250.20">
    <property type="entry name" value="MFS general substrate transporter like domains"/>
    <property type="match status" value="1"/>
</dbReference>
<sequence>MRPGVRLCRKRSRCMDNDVEYTHYRQIFVFSIAGTFTIANLYYSHPILNVLAQDFGVDYAKISIVPTLAQTGYAIGLLLLCPLGDVLPRRPLMLGLIVLTATLTIGLALTTCFVVFATIQLLASITTVIPQLMLPLVAEMAAPRQRAMALSIVVSSLMVGIVAARLIAGVLTKYTSWRKIYWLSVALQYCISILLWFSMPQYPATTSEISYLEVLKSIPRIFCRHPTLVQACLVIYCSSATLASFWTVLTFLLSSAPYFYDSITVGLFGLIGIAGMVVVPLYGRVMEGFVPRFTVILGMIWCLIGIAIGTYIGTWNVAGPVIQALLLDFGILTAQVADRAAIYVLEPKGTNRVNTAFMLFVFCGQLTGTWVGTQLYTRYGWVASGNFSIACIATALTICFVRGPKEEGWIGWRGGWGIRVAQRRISRDGEHENSPAASLAI</sequence>
<feature type="transmembrane region" description="Helical" evidence="2">
    <location>
        <begin position="379"/>
        <end position="401"/>
    </location>
</feature>
<reference evidence="4 5" key="1">
    <citation type="submission" date="2015-07" db="EMBL/GenBank/DDBJ databases">
        <title>Comparative genomics of the Sigatoka disease complex on banana suggests a link between parallel evolutionary changes in Pseudocercospora fijiensis and Pseudocercospora eumusae and increased virulence on the banana host.</title>
        <authorList>
            <person name="Chang T.-C."/>
            <person name="Salvucci A."/>
            <person name="Crous P.W."/>
            <person name="Stergiopoulos I."/>
        </authorList>
    </citation>
    <scope>NUCLEOTIDE SEQUENCE [LARGE SCALE GENOMIC DNA]</scope>
    <source>
        <strain evidence="4 5">CBS 114824</strain>
    </source>
</reference>
<keyword evidence="5" id="KW-1185">Reference proteome</keyword>
<feature type="domain" description="Major facilitator superfamily (MFS) profile" evidence="3">
    <location>
        <begin position="26"/>
        <end position="441"/>
    </location>
</feature>
<dbReference type="PROSITE" id="PS50850">
    <property type="entry name" value="MFS"/>
    <property type="match status" value="1"/>
</dbReference>
<dbReference type="OrthoDB" id="2105912at2759"/>
<comment type="caution">
    <text evidence="4">The sequence shown here is derived from an EMBL/GenBank/DDBJ whole genome shotgun (WGS) entry which is preliminary data.</text>
</comment>
<feature type="transmembrane region" description="Helical" evidence="2">
    <location>
        <begin position="62"/>
        <end position="80"/>
    </location>
</feature>
<dbReference type="CDD" id="cd17324">
    <property type="entry name" value="MFS_NepI_like"/>
    <property type="match status" value="1"/>
</dbReference>
<feature type="transmembrane region" description="Helical" evidence="2">
    <location>
        <begin position="149"/>
        <end position="168"/>
    </location>
</feature>
<dbReference type="SUPFAM" id="SSF103473">
    <property type="entry name" value="MFS general substrate transporter"/>
    <property type="match status" value="1"/>
</dbReference>
<dbReference type="GO" id="GO:0022857">
    <property type="term" value="F:transmembrane transporter activity"/>
    <property type="evidence" value="ECO:0007669"/>
    <property type="project" value="InterPro"/>
</dbReference>
<evidence type="ECO:0000313" key="4">
    <source>
        <dbReference type="EMBL" id="KXS96351.1"/>
    </source>
</evidence>
<dbReference type="EMBL" id="LFZN01000177">
    <property type="protein sequence ID" value="KXS96351.1"/>
    <property type="molecule type" value="Genomic_DNA"/>
</dbReference>
<accession>A0A139H1R3</accession>
<feature type="transmembrane region" description="Helical" evidence="2">
    <location>
        <begin position="353"/>
        <end position="373"/>
    </location>
</feature>
<feature type="transmembrane region" description="Helical" evidence="2">
    <location>
        <begin position="92"/>
        <end position="116"/>
    </location>
</feature>
<keyword evidence="2" id="KW-0812">Transmembrane</keyword>
<protein>
    <recommendedName>
        <fullName evidence="3">Major facilitator superfamily (MFS) profile domain-containing protein</fullName>
    </recommendedName>
</protein>
<feature type="transmembrane region" description="Helical" evidence="2">
    <location>
        <begin position="180"/>
        <end position="197"/>
    </location>
</feature>
<dbReference type="PANTHER" id="PTHR42910:SF1">
    <property type="entry name" value="MAJOR FACILITATOR SUPERFAMILY (MFS) PROFILE DOMAIN-CONTAINING PROTEIN"/>
    <property type="match status" value="1"/>
</dbReference>
<dbReference type="AlphaFoldDB" id="A0A139H1R3"/>
<dbReference type="Pfam" id="PF07690">
    <property type="entry name" value="MFS_1"/>
    <property type="match status" value="1"/>
</dbReference>
<gene>
    <name evidence="4" type="ORF">AC578_3078</name>
</gene>
<keyword evidence="2" id="KW-1133">Transmembrane helix</keyword>
<name>A0A139H1R3_9PEZI</name>
<dbReference type="InterPro" id="IPR020846">
    <property type="entry name" value="MFS_dom"/>
</dbReference>
<organism evidence="4 5">
    <name type="scientific">Pseudocercospora eumusae</name>
    <dbReference type="NCBI Taxonomy" id="321146"/>
    <lineage>
        <taxon>Eukaryota</taxon>
        <taxon>Fungi</taxon>
        <taxon>Dikarya</taxon>
        <taxon>Ascomycota</taxon>
        <taxon>Pezizomycotina</taxon>
        <taxon>Dothideomycetes</taxon>
        <taxon>Dothideomycetidae</taxon>
        <taxon>Mycosphaerellales</taxon>
        <taxon>Mycosphaerellaceae</taxon>
        <taxon>Pseudocercospora</taxon>
    </lineage>
</organism>
<dbReference type="InterPro" id="IPR011701">
    <property type="entry name" value="MFS"/>
</dbReference>
<dbReference type="Proteomes" id="UP000070133">
    <property type="component" value="Unassembled WGS sequence"/>
</dbReference>
<feature type="transmembrane region" description="Helical" evidence="2">
    <location>
        <begin position="122"/>
        <end position="142"/>
    </location>
</feature>
<dbReference type="InterPro" id="IPR036259">
    <property type="entry name" value="MFS_trans_sf"/>
</dbReference>
<comment type="subcellular location">
    <subcellularLocation>
        <location evidence="1">Membrane</location>
        <topology evidence="1">Multi-pass membrane protein</topology>
    </subcellularLocation>
</comment>
<feature type="transmembrane region" description="Helical" evidence="2">
    <location>
        <begin position="294"/>
        <end position="315"/>
    </location>
</feature>
<keyword evidence="2" id="KW-0472">Membrane</keyword>
<evidence type="ECO:0000256" key="1">
    <source>
        <dbReference type="ARBA" id="ARBA00004141"/>
    </source>
</evidence>